<sequence>MRCKKADYVYHDLEGLEGKKVDISLIPKSLSYKVGELIKIEGTITPQDIGLVDFENFEEPIIADFYFYDKNNFPNIAYEAFSLVSTEKELNSDRTVYMIKYTYSIKKKGSYKIMNDTTFSSRNIYSLVFIRILSGKRKPRGYEGYVPLVFTNNNKTFIEIEVQ</sequence>
<accession>A0A8T4HC03</accession>
<keyword evidence="2" id="KW-1185">Reference proteome</keyword>
<name>A0A8T4HC03_9SPHI</name>
<reference evidence="1" key="1">
    <citation type="submission" date="2021-03" db="EMBL/GenBank/DDBJ databases">
        <authorList>
            <person name="Lu T."/>
            <person name="Wang Q."/>
            <person name="Han X."/>
        </authorList>
    </citation>
    <scope>NUCLEOTIDE SEQUENCE</scope>
    <source>
        <strain evidence="1">WQ 2009</strain>
    </source>
</reference>
<evidence type="ECO:0000313" key="2">
    <source>
        <dbReference type="Proteomes" id="UP000679691"/>
    </source>
</evidence>
<dbReference type="EMBL" id="JAGKSB010000024">
    <property type="protein sequence ID" value="MBP3944552.1"/>
    <property type="molecule type" value="Genomic_DNA"/>
</dbReference>
<proteinExistence type="predicted"/>
<dbReference type="AlphaFoldDB" id="A0A8T4HC03"/>
<gene>
    <name evidence="1" type="ORF">J5U18_13515</name>
</gene>
<comment type="caution">
    <text evidence="1">The sequence shown here is derived from an EMBL/GenBank/DDBJ whole genome shotgun (WGS) entry which is preliminary data.</text>
</comment>
<evidence type="ECO:0000313" key="1">
    <source>
        <dbReference type="EMBL" id="MBP3944552.1"/>
    </source>
</evidence>
<organism evidence="1 2">
    <name type="scientific">Rhinopithecimicrobium faecis</name>
    <dbReference type="NCBI Taxonomy" id="2820698"/>
    <lineage>
        <taxon>Bacteria</taxon>
        <taxon>Pseudomonadati</taxon>
        <taxon>Bacteroidota</taxon>
        <taxon>Sphingobacteriia</taxon>
        <taxon>Sphingobacteriales</taxon>
        <taxon>Sphingobacteriaceae</taxon>
        <taxon>Rhinopithecimicrobium</taxon>
    </lineage>
</organism>
<protein>
    <submittedName>
        <fullName evidence="1">Uncharacterized protein</fullName>
    </submittedName>
</protein>
<dbReference type="Proteomes" id="UP000679691">
    <property type="component" value="Unassembled WGS sequence"/>
</dbReference>